<dbReference type="InterPro" id="IPR007845">
    <property type="entry name" value="HemS/ChuX_dom"/>
</dbReference>
<evidence type="ECO:0000313" key="3">
    <source>
        <dbReference type="Proteomes" id="UP000184533"/>
    </source>
</evidence>
<protein>
    <submittedName>
        <fullName evidence="2">Putative hemin transport protein</fullName>
    </submittedName>
</protein>
<dbReference type="InterPro" id="IPR053733">
    <property type="entry name" value="Heme_Transport_Util_sf"/>
</dbReference>
<reference evidence="2 3" key="1">
    <citation type="submission" date="2016-11" db="EMBL/GenBank/DDBJ databases">
        <authorList>
            <person name="Jaros S."/>
            <person name="Januszkiewicz K."/>
            <person name="Wedrychowicz H."/>
        </authorList>
    </citation>
    <scope>NUCLEOTIDE SEQUENCE [LARGE SCALE GENOMIC DNA]</scope>
    <source>
        <strain evidence="2 3">DSM 17137</strain>
    </source>
</reference>
<dbReference type="CDD" id="cd16831">
    <property type="entry name" value="HemS-like_C"/>
    <property type="match status" value="1"/>
</dbReference>
<organism evidence="2 3">
    <name type="scientific">Devosia limi DSM 17137</name>
    <dbReference type="NCBI Taxonomy" id="1121477"/>
    <lineage>
        <taxon>Bacteria</taxon>
        <taxon>Pseudomonadati</taxon>
        <taxon>Pseudomonadota</taxon>
        <taxon>Alphaproteobacteria</taxon>
        <taxon>Hyphomicrobiales</taxon>
        <taxon>Devosiaceae</taxon>
        <taxon>Devosia</taxon>
    </lineage>
</organism>
<feature type="domain" description="Haemin-degrading HemS/ChuX" evidence="1">
    <location>
        <begin position="217"/>
        <end position="347"/>
    </location>
</feature>
<dbReference type="Proteomes" id="UP000184533">
    <property type="component" value="Unassembled WGS sequence"/>
</dbReference>
<dbReference type="Gene3D" id="3.40.1570.10">
    <property type="entry name" value="HemS/ChuS/ChuX like domains"/>
    <property type="match status" value="2"/>
</dbReference>
<dbReference type="SUPFAM" id="SSF144064">
    <property type="entry name" value="Heme iron utilization protein-like"/>
    <property type="match status" value="1"/>
</dbReference>
<gene>
    <name evidence="2" type="ORF">SAMN02745223_01599</name>
</gene>
<evidence type="ECO:0000313" key="2">
    <source>
        <dbReference type="EMBL" id="SHF02328.1"/>
    </source>
</evidence>
<dbReference type="AlphaFoldDB" id="A0A1M4Y9M3"/>
<dbReference type="EMBL" id="FQVC01000004">
    <property type="protein sequence ID" value="SHF02328.1"/>
    <property type="molecule type" value="Genomic_DNA"/>
</dbReference>
<accession>A0A1M4Y9M3</accession>
<dbReference type="CDD" id="cd16830">
    <property type="entry name" value="HemS-like_N"/>
    <property type="match status" value="1"/>
</dbReference>
<proteinExistence type="predicted"/>
<evidence type="ECO:0000259" key="1">
    <source>
        <dbReference type="Pfam" id="PF05171"/>
    </source>
</evidence>
<feature type="domain" description="Haemin-degrading HemS/ChuX" evidence="1">
    <location>
        <begin position="37"/>
        <end position="166"/>
    </location>
</feature>
<dbReference type="GO" id="GO:0006826">
    <property type="term" value="P:iron ion transport"/>
    <property type="evidence" value="ECO:0007669"/>
    <property type="project" value="InterPro"/>
</dbReference>
<dbReference type="Pfam" id="PF05171">
    <property type="entry name" value="HemS"/>
    <property type="match status" value="2"/>
</dbReference>
<name>A0A1M4Y9M3_9HYPH</name>
<sequence>MTVTSAMATQTRSAAEIRDIRAKHPEMRARDFARIHQISEGELVAAYVGQGTTTAISADIEKLLSGLTGVGEIMALTRNESCVSEKIGPVEKVHVSPHAAMVLGAQIDLRIFPKHWRHGYAIERTNDDGKVFRSLQFFDAQGNAVHKVHARDATDLAKWNALVAALTLAEQSDALVVEPAPAPEAKGGLVDVADLRTRWQAMTDTHQVFGLLRELNLTRLEALRIIGPDFAWQLDHSAVAQLFNTAADAGVPIMAFVGNSGCTQIHSGVVKTIKPMGPWLNVMDETFHMHLRLDQIADVWVVRKPTEDGNLTSVEVFGADGEVIIHLVGTRERKQPERQEWRALAEGLPVLEQARTA</sequence>